<sequence length="141" mass="15604">MCCTEWLYSRHNVNGWSMAHVELCVLWSCLELALDSKVFLLLLLFWLLHLPDKATICEQLIALIAAPLLQAQTLYFLSCGVQEEYLGLGSMDNFELRVGILGNVVVDKPFHLGIGIQSSSTAALDADVGDHGVRGFCLFFA</sequence>
<name>A0A224YAN5_9ACAR</name>
<organism evidence="1">
    <name type="scientific">Rhipicephalus zambeziensis</name>
    <dbReference type="NCBI Taxonomy" id="60191"/>
    <lineage>
        <taxon>Eukaryota</taxon>
        <taxon>Metazoa</taxon>
        <taxon>Ecdysozoa</taxon>
        <taxon>Arthropoda</taxon>
        <taxon>Chelicerata</taxon>
        <taxon>Arachnida</taxon>
        <taxon>Acari</taxon>
        <taxon>Parasitiformes</taxon>
        <taxon>Ixodida</taxon>
        <taxon>Ixodoidea</taxon>
        <taxon>Ixodidae</taxon>
        <taxon>Rhipicephalinae</taxon>
        <taxon>Rhipicephalus</taxon>
        <taxon>Rhipicephalus</taxon>
    </lineage>
</organism>
<dbReference type="EMBL" id="GFPF01003592">
    <property type="protein sequence ID" value="MAA14738.1"/>
    <property type="molecule type" value="Transcribed_RNA"/>
</dbReference>
<protein>
    <submittedName>
        <fullName evidence="1">Uncharacterized protein</fullName>
    </submittedName>
</protein>
<accession>A0A224YAN5</accession>
<evidence type="ECO:0000313" key="1">
    <source>
        <dbReference type="EMBL" id="MAA14738.1"/>
    </source>
</evidence>
<reference evidence="1" key="1">
    <citation type="journal article" date="2017" name="Parasit. Vectors">
        <title>Sialotranscriptomics of Rhipicephalus zambeziensis reveals intricate expression profiles of secretory proteins and suggests tight temporal transcriptional regulation during blood-feeding.</title>
        <authorList>
            <person name="de Castro M.H."/>
            <person name="de Klerk D."/>
            <person name="Pienaar R."/>
            <person name="Rees D.J.G."/>
            <person name="Mans B.J."/>
        </authorList>
    </citation>
    <scope>NUCLEOTIDE SEQUENCE</scope>
    <source>
        <tissue evidence="1">Salivary glands</tissue>
    </source>
</reference>
<proteinExistence type="predicted"/>
<dbReference type="AlphaFoldDB" id="A0A224YAN5"/>